<protein>
    <submittedName>
        <fullName evidence="1">Uncharacterized protein</fullName>
    </submittedName>
</protein>
<dbReference type="AlphaFoldDB" id="A0A2J6R807"/>
<name>A0A2J6R807_HYAVF</name>
<evidence type="ECO:0000313" key="1">
    <source>
        <dbReference type="EMBL" id="PMD34651.1"/>
    </source>
</evidence>
<dbReference type="EMBL" id="KZ613953">
    <property type="protein sequence ID" value="PMD34651.1"/>
    <property type="molecule type" value="Genomic_DNA"/>
</dbReference>
<dbReference type="Proteomes" id="UP000235786">
    <property type="component" value="Unassembled WGS sequence"/>
</dbReference>
<organism evidence="1 2">
    <name type="scientific">Hyaloscypha variabilis (strain UAMH 11265 / GT02V1 / F)</name>
    <name type="common">Meliniomyces variabilis</name>
    <dbReference type="NCBI Taxonomy" id="1149755"/>
    <lineage>
        <taxon>Eukaryota</taxon>
        <taxon>Fungi</taxon>
        <taxon>Dikarya</taxon>
        <taxon>Ascomycota</taxon>
        <taxon>Pezizomycotina</taxon>
        <taxon>Leotiomycetes</taxon>
        <taxon>Helotiales</taxon>
        <taxon>Hyaloscyphaceae</taxon>
        <taxon>Hyaloscypha</taxon>
        <taxon>Hyaloscypha variabilis</taxon>
    </lineage>
</organism>
<evidence type="ECO:0000313" key="2">
    <source>
        <dbReference type="Proteomes" id="UP000235786"/>
    </source>
</evidence>
<sequence length="75" mass="8495">MGSSALLNLALESCAKTISQICEITRERPLVQISWMIWRAVLESVLITSSNRAPVSAPDWALYTFQGYYHQSFIM</sequence>
<gene>
    <name evidence="1" type="ORF">L207DRAFT_124214</name>
</gene>
<proteinExistence type="predicted"/>
<accession>A0A2J6R807</accession>
<keyword evidence="2" id="KW-1185">Reference proteome</keyword>
<reference evidence="1 2" key="1">
    <citation type="submission" date="2016-04" db="EMBL/GenBank/DDBJ databases">
        <title>A degradative enzymes factory behind the ericoid mycorrhizal symbiosis.</title>
        <authorList>
            <consortium name="DOE Joint Genome Institute"/>
            <person name="Martino E."/>
            <person name="Morin E."/>
            <person name="Grelet G."/>
            <person name="Kuo A."/>
            <person name="Kohler A."/>
            <person name="Daghino S."/>
            <person name="Barry K."/>
            <person name="Choi C."/>
            <person name="Cichocki N."/>
            <person name="Clum A."/>
            <person name="Copeland A."/>
            <person name="Hainaut M."/>
            <person name="Haridas S."/>
            <person name="Labutti K."/>
            <person name="Lindquist E."/>
            <person name="Lipzen A."/>
            <person name="Khouja H.-R."/>
            <person name="Murat C."/>
            <person name="Ohm R."/>
            <person name="Olson A."/>
            <person name="Spatafora J."/>
            <person name="Veneault-Fourrey C."/>
            <person name="Henrissat B."/>
            <person name="Grigoriev I."/>
            <person name="Martin F."/>
            <person name="Perotto S."/>
        </authorList>
    </citation>
    <scope>NUCLEOTIDE SEQUENCE [LARGE SCALE GENOMIC DNA]</scope>
    <source>
        <strain evidence="1 2">F</strain>
    </source>
</reference>